<comment type="caution">
    <text evidence="4">The sequence shown here is derived from an EMBL/GenBank/DDBJ whole genome shotgun (WGS) entry which is preliminary data.</text>
</comment>
<reference evidence="4 5" key="1">
    <citation type="submission" date="2019-01" db="EMBL/GenBank/DDBJ databases">
        <title>Spirosoma flava sp. nov., a propanil-degrading bacterium isolated from herbicide-contaminated soil.</title>
        <authorList>
            <person name="Zhang L."/>
            <person name="Jiang J.-D."/>
        </authorList>
    </citation>
    <scope>NUCLEOTIDE SEQUENCE [LARGE SCALE GENOMIC DNA]</scope>
    <source>
        <strain evidence="4 5">TY50</strain>
    </source>
</reference>
<dbReference type="Proteomes" id="UP000290407">
    <property type="component" value="Unassembled WGS sequence"/>
</dbReference>
<dbReference type="Gene3D" id="3.40.630.30">
    <property type="match status" value="1"/>
</dbReference>
<proteinExistence type="predicted"/>
<keyword evidence="5" id="KW-1185">Reference proteome</keyword>
<dbReference type="InterPro" id="IPR050832">
    <property type="entry name" value="Bact_Acetyltransf"/>
</dbReference>
<feature type="domain" description="N-acetyltransferase" evidence="3">
    <location>
        <begin position="1"/>
        <end position="115"/>
    </location>
</feature>
<keyword evidence="1 4" id="KW-0808">Transferase</keyword>
<dbReference type="AlphaFoldDB" id="A0A4Q2UNZ9"/>
<evidence type="ECO:0000256" key="1">
    <source>
        <dbReference type="ARBA" id="ARBA00022679"/>
    </source>
</evidence>
<protein>
    <submittedName>
        <fullName evidence="4">N-acetyltransferase</fullName>
    </submittedName>
</protein>
<dbReference type="CDD" id="cd04301">
    <property type="entry name" value="NAT_SF"/>
    <property type="match status" value="1"/>
</dbReference>
<keyword evidence="2" id="KW-0012">Acyltransferase</keyword>
<dbReference type="Pfam" id="PF13508">
    <property type="entry name" value="Acetyltransf_7"/>
    <property type="match status" value="1"/>
</dbReference>
<dbReference type="InterPro" id="IPR016181">
    <property type="entry name" value="Acyl_CoA_acyltransferase"/>
</dbReference>
<gene>
    <name evidence="4" type="ORF">EQG79_04655</name>
</gene>
<dbReference type="SUPFAM" id="SSF55729">
    <property type="entry name" value="Acyl-CoA N-acyltransferases (Nat)"/>
    <property type="match status" value="1"/>
</dbReference>
<evidence type="ECO:0000259" key="3">
    <source>
        <dbReference type="PROSITE" id="PS51186"/>
    </source>
</evidence>
<organism evidence="4 5">
    <name type="scientific">Spirosoma sordidisoli</name>
    <dbReference type="NCBI Taxonomy" id="2502893"/>
    <lineage>
        <taxon>Bacteria</taxon>
        <taxon>Pseudomonadati</taxon>
        <taxon>Bacteroidota</taxon>
        <taxon>Cytophagia</taxon>
        <taxon>Cytophagales</taxon>
        <taxon>Cytophagaceae</taxon>
        <taxon>Spirosoma</taxon>
    </lineage>
</organism>
<dbReference type="PROSITE" id="PS51186">
    <property type="entry name" value="GNAT"/>
    <property type="match status" value="1"/>
</dbReference>
<evidence type="ECO:0000313" key="4">
    <source>
        <dbReference type="EMBL" id="RYC71437.1"/>
    </source>
</evidence>
<dbReference type="GO" id="GO:0016747">
    <property type="term" value="F:acyltransferase activity, transferring groups other than amino-acyl groups"/>
    <property type="evidence" value="ECO:0007669"/>
    <property type="project" value="InterPro"/>
</dbReference>
<name>A0A4Q2UNZ9_9BACT</name>
<evidence type="ECO:0000313" key="5">
    <source>
        <dbReference type="Proteomes" id="UP000290407"/>
    </source>
</evidence>
<evidence type="ECO:0000256" key="2">
    <source>
        <dbReference type="ARBA" id="ARBA00023315"/>
    </source>
</evidence>
<sequence>MLDEMLADYVTNPDSSDSWLTDDDNGPVGIAYYAPERLTDGTYNLYLIAIHPDRQGQGRGAALLRYVEQALRTRHERLLLIETSGLPDFEYQRAFYRRCGYVEEARIRNFYQAGE</sequence>
<accession>A0A4Q2UNZ9</accession>
<dbReference type="InterPro" id="IPR000182">
    <property type="entry name" value="GNAT_dom"/>
</dbReference>
<dbReference type="EMBL" id="SBLB01000001">
    <property type="protein sequence ID" value="RYC71437.1"/>
    <property type="molecule type" value="Genomic_DNA"/>
</dbReference>
<dbReference type="PANTHER" id="PTHR43877">
    <property type="entry name" value="AMINOALKYLPHOSPHONATE N-ACETYLTRANSFERASE-RELATED-RELATED"/>
    <property type="match status" value="1"/>
</dbReference>